<proteinExistence type="inferred from homology"/>
<dbReference type="PANTHER" id="PTHR10492:SF74">
    <property type="entry name" value="ATP-DEPENDENT DNA HELICASE"/>
    <property type="match status" value="1"/>
</dbReference>
<dbReference type="SUPFAM" id="SSF52540">
    <property type="entry name" value="P-loop containing nucleoside triphosphate hydrolases"/>
    <property type="match status" value="2"/>
</dbReference>
<evidence type="ECO:0000259" key="2">
    <source>
        <dbReference type="Pfam" id="PF05970"/>
    </source>
</evidence>
<feature type="domain" description="DNA helicase Pif1-like DEAD-box helicase" evidence="2">
    <location>
        <begin position="257"/>
        <end position="474"/>
    </location>
</feature>
<dbReference type="GO" id="GO:0016787">
    <property type="term" value="F:hydrolase activity"/>
    <property type="evidence" value="ECO:0007669"/>
    <property type="project" value="UniProtKB-KW"/>
</dbReference>
<dbReference type="InterPro" id="IPR010285">
    <property type="entry name" value="DNA_helicase_pif1-like_DEAD"/>
</dbReference>
<dbReference type="Pfam" id="PF05970">
    <property type="entry name" value="PIF1"/>
    <property type="match status" value="1"/>
</dbReference>
<dbReference type="GO" id="GO:0000723">
    <property type="term" value="P:telomere maintenance"/>
    <property type="evidence" value="ECO:0007669"/>
    <property type="project" value="InterPro"/>
</dbReference>
<dbReference type="Proteomes" id="UP000515211">
    <property type="component" value="Chromosome 3"/>
</dbReference>
<dbReference type="GO" id="GO:0006310">
    <property type="term" value="P:DNA recombination"/>
    <property type="evidence" value="ECO:0007669"/>
    <property type="project" value="UniProtKB-KW"/>
</dbReference>
<dbReference type="GO" id="GO:0043139">
    <property type="term" value="F:5'-3' DNA helicase activity"/>
    <property type="evidence" value="ECO:0007669"/>
    <property type="project" value="UniProtKB-EC"/>
</dbReference>
<keyword evidence="1" id="KW-0233">DNA recombination</keyword>
<keyword evidence="1" id="KW-0378">Hydrolase</keyword>
<organism evidence="3 4">
    <name type="scientific">Arachis duranensis</name>
    <name type="common">Wild peanut</name>
    <dbReference type="NCBI Taxonomy" id="130453"/>
    <lineage>
        <taxon>Eukaryota</taxon>
        <taxon>Viridiplantae</taxon>
        <taxon>Streptophyta</taxon>
        <taxon>Embryophyta</taxon>
        <taxon>Tracheophyta</taxon>
        <taxon>Spermatophyta</taxon>
        <taxon>Magnoliopsida</taxon>
        <taxon>eudicotyledons</taxon>
        <taxon>Gunneridae</taxon>
        <taxon>Pentapetalae</taxon>
        <taxon>rosids</taxon>
        <taxon>fabids</taxon>
        <taxon>Fabales</taxon>
        <taxon>Fabaceae</taxon>
        <taxon>Papilionoideae</taxon>
        <taxon>50 kb inversion clade</taxon>
        <taxon>dalbergioids sensu lato</taxon>
        <taxon>Dalbergieae</taxon>
        <taxon>Pterocarpus clade</taxon>
        <taxon>Arachis</taxon>
    </lineage>
</organism>
<name>A0A9C6THX0_ARADU</name>
<dbReference type="GO" id="GO:0006281">
    <property type="term" value="P:DNA repair"/>
    <property type="evidence" value="ECO:0007669"/>
    <property type="project" value="UniProtKB-KW"/>
</dbReference>
<reference evidence="4" key="2">
    <citation type="submission" date="2025-08" db="UniProtKB">
        <authorList>
            <consortium name="RefSeq"/>
        </authorList>
    </citation>
    <scope>IDENTIFICATION</scope>
    <source>
        <tissue evidence="4">Whole plant</tissue>
    </source>
</reference>
<accession>A0A9C6THX0</accession>
<comment type="similarity">
    <text evidence="1">Belongs to the helicase family.</text>
</comment>
<sequence length="562" mass="64673">MKVDEVKIFYDCRYISPCEAAWRIFSYDIHYSNPSIERLSFHLPDQQPVVFTDNESLVEALAKANVKESMFLAWFAANEKYAEARQLTYTEFLAKFVWKPSPRAWEPKKSHQVIGRMIFVPPSSGKLYYLRMLLNIVKGLTSYVDIRTYNGVIYSSFRDACYARGLFNDDKEYIDAIKEASHWGSDLVFSDEELKSLTLIEIEQILNSNTKSLRDYTTMPFPSGDTYHLRTQNKMIFDELNYDRVELQRQHIQCLSKLTREQMRVYDKIMNAAESQHGRMFFFLYDHGGTGKTFLWKTLASTLRSKGQIVLTVASSGIASLLLPGGRTAHPRFVIPLTPNEFSTCNIKQGSPLAELIVRAKLIIWNEVPMMSKFCFETLDKTMKDLMKFKHDESPKMPFRGKTIVFGGDFRQILPVISKETRQDIINASLNSSYLWQHCEILKLTINMRLQSMAADSGIQDLQQFADWILQVGNEISEGMSDEYNLISILPEFIITYYNDPMEAIVEAIYSNYIADMDNEGHLKGRAILAPTINAVDEVNDYMTKLNNNACKTYVSSNKCLF</sequence>
<dbReference type="RefSeq" id="XP_052114412.1">
    <property type="nucleotide sequence ID" value="XM_052258452.1"/>
</dbReference>
<protein>
    <recommendedName>
        <fullName evidence="1">ATP-dependent DNA helicase</fullName>
        <ecNumber evidence="1">5.6.2.3</ecNumber>
    </recommendedName>
</protein>
<dbReference type="GeneID" id="107480535"/>
<comment type="cofactor">
    <cofactor evidence="1">
        <name>Mg(2+)</name>
        <dbReference type="ChEBI" id="CHEBI:18420"/>
    </cofactor>
</comment>
<dbReference type="InterPro" id="IPR027417">
    <property type="entry name" value="P-loop_NTPase"/>
</dbReference>
<dbReference type="KEGG" id="adu:107480535"/>
<dbReference type="GO" id="GO:0005524">
    <property type="term" value="F:ATP binding"/>
    <property type="evidence" value="ECO:0007669"/>
    <property type="project" value="UniProtKB-KW"/>
</dbReference>
<keyword evidence="1" id="KW-0347">Helicase</keyword>
<keyword evidence="1" id="KW-0547">Nucleotide-binding</keyword>
<dbReference type="PANTHER" id="PTHR10492">
    <property type="match status" value="1"/>
</dbReference>
<keyword evidence="1" id="KW-0227">DNA damage</keyword>
<dbReference type="AlphaFoldDB" id="A0A9C6THX0"/>
<dbReference type="Gene3D" id="3.40.50.300">
    <property type="entry name" value="P-loop containing nucleotide triphosphate hydrolases"/>
    <property type="match status" value="1"/>
</dbReference>
<keyword evidence="1" id="KW-0234">DNA repair</keyword>
<keyword evidence="3" id="KW-1185">Reference proteome</keyword>
<evidence type="ECO:0000313" key="3">
    <source>
        <dbReference type="Proteomes" id="UP000515211"/>
    </source>
</evidence>
<evidence type="ECO:0000313" key="4">
    <source>
        <dbReference type="RefSeq" id="XP_052114412.1"/>
    </source>
</evidence>
<gene>
    <name evidence="4" type="primary">LOC107480535</name>
</gene>
<comment type="catalytic activity">
    <reaction evidence="1">
        <text>ATP + H2O = ADP + phosphate + H(+)</text>
        <dbReference type="Rhea" id="RHEA:13065"/>
        <dbReference type="ChEBI" id="CHEBI:15377"/>
        <dbReference type="ChEBI" id="CHEBI:15378"/>
        <dbReference type="ChEBI" id="CHEBI:30616"/>
        <dbReference type="ChEBI" id="CHEBI:43474"/>
        <dbReference type="ChEBI" id="CHEBI:456216"/>
        <dbReference type="EC" id="5.6.2.3"/>
    </reaction>
</comment>
<dbReference type="EC" id="5.6.2.3" evidence="1"/>
<reference evidence="3" key="1">
    <citation type="journal article" date="2016" name="Nat. Genet.">
        <title>The genome sequences of Arachis duranensis and Arachis ipaensis, the diploid ancestors of cultivated peanut.</title>
        <authorList>
            <person name="Bertioli D.J."/>
            <person name="Cannon S.B."/>
            <person name="Froenicke L."/>
            <person name="Huang G."/>
            <person name="Farmer A.D."/>
            <person name="Cannon E.K."/>
            <person name="Liu X."/>
            <person name="Gao D."/>
            <person name="Clevenger J."/>
            <person name="Dash S."/>
            <person name="Ren L."/>
            <person name="Moretzsohn M.C."/>
            <person name="Shirasawa K."/>
            <person name="Huang W."/>
            <person name="Vidigal B."/>
            <person name="Abernathy B."/>
            <person name="Chu Y."/>
            <person name="Niederhuth C.E."/>
            <person name="Umale P."/>
            <person name="Araujo A.C."/>
            <person name="Kozik A."/>
            <person name="Kim K.D."/>
            <person name="Burow M.D."/>
            <person name="Varshney R.K."/>
            <person name="Wang X."/>
            <person name="Zhang X."/>
            <person name="Barkley N."/>
            <person name="Guimaraes P.M."/>
            <person name="Isobe S."/>
            <person name="Guo B."/>
            <person name="Liao B."/>
            <person name="Stalker H.T."/>
            <person name="Schmitz R.J."/>
            <person name="Scheffler B.E."/>
            <person name="Leal-Bertioli S.C."/>
            <person name="Xun X."/>
            <person name="Jackson S.A."/>
            <person name="Michelmore R."/>
            <person name="Ozias-Akins P."/>
        </authorList>
    </citation>
    <scope>NUCLEOTIDE SEQUENCE [LARGE SCALE GENOMIC DNA]</scope>
    <source>
        <strain evidence="3">cv. V14167</strain>
    </source>
</reference>
<keyword evidence="1" id="KW-0067">ATP-binding</keyword>
<evidence type="ECO:0000256" key="1">
    <source>
        <dbReference type="RuleBase" id="RU363044"/>
    </source>
</evidence>